<dbReference type="PaxDb" id="593117-TGAM_0105"/>
<dbReference type="KEGG" id="tga:TGAM_0105"/>
<protein>
    <submittedName>
        <fullName evidence="1">TRP-repeat-containing protein</fullName>
    </submittedName>
</protein>
<evidence type="ECO:0000313" key="1">
    <source>
        <dbReference type="EMBL" id="ACS32607.1"/>
    </source>
</evidence>
<reference evidence="1 2" key="1">
    <citation type="journal article" date="2007" name="Genome Biol.">
        <title>Genome analysis and genome-wide proteomics of Thermococcus gammatolerans, the most radioresistant organism known amongst the Archaea.</title>
        <authorList>
            <person name="Zivanovic Y."/>
            <person name="Armengaud J."/>
            <person name="Lagorce A."/>
            <person name="Leplat C."/>
            <person name="Guerin P."/>
            <person name="Dutertre M."/>
            <person name="Anthouard V."/>
            <person name="Forterre P."/>
            <person name="Wincker P."/>
            <person name="Confalonieri F."/>
        </authorList>
    </citation>
    <scope>NUCLEOTIDE SEQUENCE [LARGE SCALE GENOMIC DNA]</scope>
    <source>
        <strain evidence="2">DSM 15229 / JCM 11827 / EJ3</strain>
    </source>
</reference>
<gene>
    <name evidence="1" type="ordered locus">TGAM_0105</name>
</gene>
<organism evidence="1 2">
    <name type="scientific">Thermococcus gammatolerans (strain DSM 15229 / JCM 11827 / EJ3)</name>
    <dbReference type="NCBI Taxonomy" id="593117"/>
    <lineage>
        <taxon>Archaea</taxon>
        <taxon>Methanobacteriati</taxon>
        <taxon>Methanobacteriota</taxon>
        <taxon>Thermococci</taxon>
        <taxon>Thermococcales</taxon>
        <taxon>Thermococcaceae</taxon>
        <taxon>Thermococcus</taxon>
    </lineage>
</organism>
<dbReference type="AlphaFoldDB" id="C5A2V5"/>
<dbReference type="STRING" id="593117.TGAM_0105"/>
<dbReference type="EMBL" id="CP001398">
    <property type="protein sequence ID" value="ACS32607.1"/>
    <property type="molecule type" value="Genomic_DNA"/>
</dbReference>
<name>C5A2V5_THEGJ</name>
<dbReference type="PATRIC" id="fig|593117.10.peg.107"/>
<dbReference type="HOGENOM" id="CLU_065737_0_0_2"/>
<dbReference type="SUPFAM" id="SSF48452">
    <property type="entry name" value="TPR-like"/>
    <property type="match status" value="1"/>
</dbReference>
<dbReference type="Proteomes" id="UP000001488">
    <property type="component" value="Chromosome"/>
</dbReference>
<dbReference type="InterPro" id="IPR011990">
    <property type="entry name" value="TPR-like_helical_dom_sf"/>
</dbReference>
<evidence type="ECO:0000313" key="2">
    <source>
        <dbReference type="Proteomes" id="UP000001488"/>
    </source>
</evidence>
<dbReference type="Gene3D" id="1.25.40.10">
    <property type="entry name" value="Tetratricopeptide repeat domain"/>
    <property type="match status" value="1"/>
</dbReference>
<dbReference type="eggNOG" id="arCOG03827">
    <property type="taxonomic scope" value="Archaea"/>
</dbReference>
<dbReference type="Pfam" id="PF13424">
    <property type="entry name" value="TPR_12"/>
    <property type="match status" value="1"/>
</dbReference>
<keyword evidence="2" id="KW-1185">Reference proteome</keyword>
<accession>C5A2V5</accession>
<proteinExistence type="predicted"/>
<sequence length="395" mass="44664">MCCTGRESASHHHAEFPRTLINCCGVYKTRVMSMSSYDDILVLASKGLFEEAIKAAGEIEDPFEWADALLEIAFRAKDVRRDLVPLLLEEIRRTLKKIKDPGDRAYIYSKLARFHAVTGNGDEATEVFDRAAEEIARIKDEGERAIAMAVLAQNLALTGLTEEAIETFNEAFDAAISAEMDYRTKLDVITEIAGLIENAGDSLDSREAIRFYEMAYDIFDKLRISHRAADVEKKLKMARTLYYHGPPEVRAALLEGRYNYSLKLIEKLYKDPQERFIAMLEMASWLKQIGAPEYLDVLEGAFKLLERIGLSETNVQRAAAILSGMGELEKALRFAVEIKDPEKRDDALAAISLKLAERKDFLEAREVAKLIGNSMLKARLLEEIAKIEEESRWEI</sequence>